<reference evidence="5" key="1">
    <citation type="submission" date="2025-08" db="UniProtKB">
        <authorList>
            <consortium name="Ensembl"/>
        </authorList>
    </citation>
    <scope>IDENTIFICATION</scope>
</reference>
<dbReference type="InterPro" id="IPR025740">
    <property type="entry name" value="FAM110"/>
</dbReference>
<feature type="region of interest" description="Disordered" evidence="2">
    <location>
        <begin position="230"/>
        <end position="258"/>
    </location>
</feature>
<organism evidence="5 6">
    <name type="scientific">Terrapene triunguis</name>
    <name type="common">Three-toed box turtle</name>
    <dbReference type="NCBI Taxonomy" id="2587831"/>
    <lineage>
        <taxon>Eukaryota</taxon>
        <taxon>Metazoa</taxon>
        <taxon>Chordata</taxon>
        <taxon>Craniata</taxon>
        <taxon>Vertebrata</taxon>
        <taxon>Euteleostomi</taxon>
        <taxon>Archelosauria</taxon>
        <taxon>Testudinata</taxon>
        <taxon>Testudines</taxon>
        <taxon>Cryptodira</taxon>
        <taxon>Durocryptodira</taxon>
        <taxon>Testudinoidea</taxon>
        <taxon>Emydidae</taxon>
        <taxon>Terrapene</taxon>
    </lineage>
</organism>
<dbReference type="GeneTree" id="ENSGT00950000183056"/>
<proteinExistence type="inferred from homology"/>
<feature type="region of interest" description="Disordered" evidence="2">
    <location>
        <begin position="69"/>
        <end position="181"/>
    </location>
</feature>
<comment type="similarity">
    <text evidence="1">Belongs to the FAM110 family.</text>
</comment>
<dbReference type="InParanoid" id="A0A674J663"/>
<gene>
    <name evidence="5" type="primary">FAM110D</name>
</gene>
<name>A0A674J663_9SAUR</name>
<dbReference type="Pfam" id="PF14160">
    <property type="entry name" value="FAM110_C"/>
    <property type="match status" value="1"/>
</dbReference>
<evidence type="ECO:0000256" key="2">
    <source>
        <dbReference type="SAM" id="MobiDB-lite"/>
    </source>
</evidence>
<dbReference type="AlphaFoldDB" id="A0A674J663"/>
<dbReference type="Ensembl" id="ENSTMTT00000017990.1">
    <property type="protein sequence ID" value="ENSTMTP00000017376.1"/>
    <property type="gene ID" value="ENSTMTG00000012763.1"/>
</dbReference>
<sequence length="291" mass="31339">MQGPLPVVTMRPVSPARSTSPLGLLNRGPEYLRRQMEVGSGGRTPSAVERLEADKAKYVKTQQVINSRQEPVLRSCPPWPSPRSRRRLTLHQSPSRTAPGSCCRPPSPTRSSSTGRNGTARPSTRRMPRAPTPMVWVPVEKEAARTQSPGGGIFSPNASPVAQPPHSSQSGPGPKEAKRELARGCSLPLSEKERFFNYCGLDRDLVEVLGRERFGPAGWDAASSLLLGSAGSAGSDHSGPAHSSGCEAGPDAEEPGARRCSTVSIIERNARVIKWLYGCQRAWTMARESTV</sequence>
<feature type="compositionally biased region" description="Low complexity" evidence="2">
    <location>
        <begin position="230"/>
        <end position="245"/>
    </location>
</feature>
<feature type="domain" description="Centrosome-associated FAM110 C-terminal" evidence="3">
    <location>
        <begin position="174"/>
        <end position="282"/>
    </location>
</feature>
<dbReference type="PANTHER" id="PTHR14758">
    <property type="entry name" value="AGAP005440-PA"/>
    <property type="match status" value="1"/>
</dbReference>
<dbReference type="InterPro" id="IPR025739">
    <property type="entry name" value="FAM110_N"/>
</dbReference>
<dbReference type="InterPro" id="IPR025741">
    <property type="entry name" value="FAM110_C"/>
</dbReference>
<feature type="compositionally biased region" description="Low complexity" evidence="2">
    <location>
        <begin position="164"/>
        <end position="174"/>
    </location>
</feature>
<feature type="region of interest" description="Disordered" evidence="2">
    <location>
        <begin position="1"/>
        <end position="27"/>
    </location>
</feature>
<evidence type="ECO:0000259" key="4">
    <source>
        <dbReference type="Pfam" id="PF14161"/>
    </source>
</evidence>
<keyword evidence="6" id="KW-1185">Reference proteome</keyword>
<evidence type="ECO:0000259" key="3">
    <source>
        <dbReference type="Pfam" id="PF14160"/>
    </source>
</evidence>
<dbReference type="Pfam" id="PF14161">
    <property type="entry name" value="FAM110_N"/>
    <property type="match status" value="1"/>
</dbReference>
<feature type="compositionally biased region" description="Low complexity" evidence="2">
    <location>
        <begin position="99"/>
        <end position="115"/>
    </location>
</feature>
<feature type="domain" description="Centrosome-associated FAM110 N-terminal" evidence="4">
    <location>
        <begin position="12"/>
        <end position="74"/>
    </location>
</feature>
<protein>
    <submittedName>
        <fullName evidence="5">Family with sequence similarity 110 member D</fullName>
    </submittedName>
</protein>
<reference evidence="5" key="2">
    <citation type="submission" date="2025-09" db="UniProtKB">
        <authorList>
            <consortium name="Ensembl"/>
        </authorList>
    </citation>
    <scope>IDENTIFICATION</scope>
</reference>
<evidence type="ECO:0000313" key="6">
    <source>
        <dbReference type="Proteomes" id="UP000472274"/>
    </source>
</evidence>
<dbReference type="PANTHER" id="PTHR14758:SF3">
    <property type="entry name" value="PROTEIN FAM110D"/>
    <property type="match status" value="1"/>
</dbReference>
<evidence type="ECO:0000313" key="5">
    <source>
        <dbReference type="Ensembl" id="ENSTMTP00000017376.1"/>
    </source>
</evidence>
<dbReference type="Proteomes" id="UP000472274">
    <property type="component" value="Unplaced"/>
</dbReference>
<accession>A0A674J663</accession>
<evidence type="ECO:0000256" key="1">
    <source>
        <dbReference type="ARBA" id="ARBA00010576"/>
    </source>
</evidence>